<organism evidence="4 5">
    <name type="scientific">Amphiprion percula</name>
    <name type="common">Orange clownfish</name>
    <name type="synonym">Lutjanus percula</name>
    <dbReference type="NCBI Taxonomy" id="161767"/>
    <lineage>
        <taxon>Eukaryota</taxon>
        <taxon>Metazoa</taxon>
        <taxon>Chordata</taxon>
        <taxon>Craniata</taxon>
        <taxon>Vertebrata</taxon>
        <taxon>Euteleostomi</taxon>
        <taxon>Actinopterygii</taxon>
        <taxon>Neopterygii</taxon>
        <taxon>Teleostei</taxon>
        <taxon>Neoteleostei</taxon>
        <taxon>Acanthomorphata</taxon>
        <taxon>Ovalentaria</taxon>
        <taxon>Pomacentridae</taxon>
        <taxon>Amphiprion</taxon>
    </lineage>
</organism>
<dbReference type="Ensembl" id="ENSAPET00000025314.1">
    <property type="protein sequence ID" value="ENSAPEP00000024666.1"/>
    <property type="gene ID" value="ENSAPEG00000017550.1"/>
</dbReference>
<dbReference type="Gene3D" id="2.60.40.10">
    <property type="entry name" value="Immunoglobulins"/>
    <property type="match status" value="1"/>
</dbReference>
<sequence length="114" mass="12941">MTSFESIQVEFFITCLSCSAVILEGPKSPVLEGDTVTLLCRNRMPFFNLTADFYKDDILINSSNTGSMIIDSVSKSDEGLYRCNIYGAGESQESWLVVKVIDKPVYFFKQYIFY</sequence>
<reference evidence="4 5" key="1">
    <citation type="submission" date="2018-03" db="EMBL/GenBank/DDBJ databases">
        <title>Finding Nemo's genes: A chromosome-scale reference assembly of the genome of the orange clownfish Amphiprion percula.</title>
        <authorList>
            <person name="Lehmann R."/>
        </authorList>
    </citation>
    <scope>NUCLEOTIDE SEQUENCE</scope>
</reference>
<proteinExistence type="predicted"/>
<name>A0A3P8TJB3_AMPPE</name>
<feature type="domain" description="Ig-like" evidence="3">
    <location>
        <begin position="19"/>
        <end position="85"/>
    </location>
</feature>
<keyword evidence="5" id="KW-1185">Reference proteome</keyword>
<dbReference type="OMA" id="HANMRME"/>
<evidence type="ECO:0000256" key="2">
    <source>
        <dbReference type="ARBA" id="ARBA00023157"/>
    </source>
</evidence>
<dbReference type="InterPro" id="IPR036179">
    <property type="entry name" value="Ig-like_dom_sf"/>
</dbReference>
<reference evidence="4" key="3">
    <citation type="submission" date="2025-09" db="UniProtKB">
        <authorList>
            <consortium name="Ensembl"/>
        </authorList>
    </citation>
    <scope>IDENTIFICATION</scope>
</reference>
<dbReference type="GO" id="GO:0009897">
    <property type="term" value="C:external side of plasma membrane"/>
    <property type="evidence" value="ECO:0007669"/>
    <property type="project" value="TreeGrafter"/>
</dbReference>
<keyword evidence="2" id="KW-1015">Disulfide bond</keyword>
<dbReference type="InterPro" id="IPR013783">
    <property type="entry name" value="Ig-like_fold"/>
</dbReference>
<evidence type="ECO:0000256" key="1">
    <source>
        <dbReference type="ARBA" id="ARBA00022729"/>
    </source>
</evidence>
<dbReference type="GeneTree" id="ENSGT01120000275064"/>
<dbReference type="InterPro" id="IPR050488">
    <property type="entry name" value="Ig_Fc_receptor"/>
</dbReference>
<dbReference type="SMART" id="SM00409">
    <property type="entry name" value="IG"/>
    <property type="match status" value="1"/>
</dbReference>
<dbReference type="GO" id="GO:0007166">
    <property type="term" value="P:cell surface receptor signaling pathway"/>
    <property type="evidence" value="ECO:0007669"/>
    <property type="project" value="TreeGrafter"/>
</dbReference>
<evidence type="ECO:0000259" key="3">
    <source>
        <dbReference type="PROSITE" id="PS50835"/>
    </source>
</evidence>
<dbReference type="SUPFAM" id="SSF48726">
    <property type="entry name" value="Immunoglobulin"/>
    <property type="match status" value="1"/>
</dbReference>
<accession>A0A3P8TJB3</accession>
<protein>
    <recommendedName>
        <fullName evidence="3">Ig-like domain-containing protein</fullName>
    </recommendedName>
</protein>
<dbReference type="InterPro" id="IPR007110">
    <property type="entry name" value="Ig-like_dom"/>
</dbReference>
<dbReference type="Proteomes" id="UP000265080">
    <property type="component" value="Chromosome 23"/>
</dbReference>
<dbReference type="InterPro" id="IPR003599">
    <property type="entry name" value="Ig_sub"/>
</dbReference>
<dbReference type="PANTHER" id="PTHR11481:SF64">
    <property type="entry name" value="FC RECEPTOR-LIKE PROTEIN 4"/>
    <property type="match status" value="1"/>
</dbReference>
<dbReference type="PANTHER" id="PTHR11481">
    <property type="entry name" value="IMMUNOGLOBULIN FC RECEPTOR"/>
    <property type="match status" value="1"/>
</dbReference>
<dbReference type="GO" id="GO:0006955">
    <property type="term" value="P:immune response"/>
    <property type="evidence" value="ECO:0007669"/>
    <property type="project" value="TreeGrafter"/>
</dbReference>
<evidence type="ECO:0000313" key="4">
    <source>
        <dbReference type="Ensembl" id="ENSAPEP00000024666.1"/>
    </source>
</evidence>
<dbReference type="STRING" id="161767.ENSAPEP00000024666"/>
<dbReference type="GO" id="GO:0004888">
    <property type="term" value="F:transmembrane signaling receptor activity"/>
    <property type="evidence" value="ECO:0007669"/>
    <property type="project" value="TreeGrafter"/>
</dbReference>
<dbReference type="PROSITE" id="PS50835">
    <property type="entry name" value="IG_LIKE"/>
    <property type="match status" value="1"/>
</dbReference>
<dbReference type="AlphaFoldDB" id="A0A3P8TJB3"/>
<reference evidence="4" key="2">
    <citation type="submission" date="2025-08" db="UniProtKB">
        <authorList>
            <consortium name="Ensembl"/>
        </authorList>
    </citation>
    <scope>IDENTIFICATION</scope>
</reference>
<evidence type="ECO:0000313" key="5">
    <source>
        <dbReference type="Proteomes" id="UP000265080"/>
    </source>
</evidence>
<keyword evidence="1" id="KW-0732">Signal</keyword>